<evidence type="ECO:0000259" key="2">
    <source>
        <dbReference type="Pfam" id="PF23584"/>
    </source>
</evidence>
<accession>A0ABP0B056</accession>
<feature type="domain" description="DUF7136" evidence="2">
    <location>
        <begin position="28"/>
        <end position="256"/>
    </location>
</feature>
<comment type="caution">
    <text evidence="3">The sequence shown here is derived from an EMBL/GenBank/DDBJ whole genome shotgun (WGS) entry which is preliminary data.</text>
</comment>
<keyword evidence="1" id="KW-0732">Signal</keyword>
<feature type="signal peptide" evidence="1">
    <location>
        <begin position="1"/>
        <end position="22"/>
    </location>
</feature>
<proteinExistence type="predicted"/>
<feature type="chain" id="PRO_5046177189" description="DUF7136 domain-containing protein" evidence="1">
    <location>
        <begin position="23"/>
        <end position="287"/>
    </location>
</feature>
<protein>
    <recommendedName>
        <fullName evidence="2">DUF7136 domain-containing protein</fullName>
    </recommendedName>
</protein>
<dbReference type="Pfam" id="PF23584">
    <property type="entry name" value="DUF7136"/>
    <property type="match status" value="1"/>
</dbReference>
<evidence type="ECO:0000256" key="1">
    <source>
        <dbReference type="SAM" id="SignalP"/>
    </source>
</evidence>
<name>A0ABP0B056_9PEZI</name>
<dbReference type="EMBL" id="CAWUHB010000006">
    <property type="protein sequence ID" value="CAK7212943.1"/>
    <property type="molecule type" value="Genomic_DNA"/>
</dbReference>
<gene>
    <name evidence="3" type="ORF">SCUCBS95973_001631</name>
</gene>
<sequence>MSVRRAAVLLAAAAVGASTAVAATATATFPQTVEVDLVFPRNETYAPSAVFPIVFAFQNAPFAPPLDPTFVMDLWQGHDHNTTIYLNDISLGGTNFSAATSDAPLYVYTFATNLNTTNNGADAATQYNFVWSFGAGNCSVIDGVTTLGGGFIDANIVFTIARDGGAAPDIAPGNDTNSSSGSTCGLSHLAFNLTGTLPVPDPTKYDGHDTCAVFSDTTPTPVANPCAATADAAAASSIAAAMTSRACAVQSPLISCPAKNAGAAASGSMTIYVWTGCLALLCALVLE</sequence>
<dbReference type="Proteomes" id="UP001642405">
    <property type="component" value="Unassembled WGS sequence"/>
</dbReference>
<evidence type="ECO:0000313" key="4">
    <source>
        <dbReference type="Proteomes" id="UP001642405"/>
    </source>
</evidence>
<organism evidence="3 4">
    <name type="scientific">Sporothrix curviconia</name>
    <dbReference type="NCBI Taxonomy" id="1260050"/>
    <lineage>
        <taxon>Eukaryota</taxon>
        <taxon>Fungi</taxon>
        <taxon>Dikarya</taxon>
        <taxon>Ascomycota</taxon>
        <taxon>Pezizomycotina</taxon>
        <taxon>Sordariomycetes</taxon>
        <taxon>Sordariomycetidae</taxon>
        <taxon>Ophiostomatales</taxon>
        <taxon>Ophiostomataceae</taxon>
        <taxon>Sporothrix</taxon>
    </lineage>
</organism>
<keyword evidence="4" id="KW-1185">Reference proteome</keyword>
<dbReference type="InterPro" id="IPR055560">
    <property type="entry name" value="DUF7136"/>
</dbReference>
<evidence type="ECO:0000313" key="3">
    <source>
        <dbReference type="EMBL" id="CAK7212943.1"/>
    </source>
</evidence>
<reference evidence="3 4" key="1">
    <citation type="submission" date="2024-01" db="EMBL/GenBank/DDBJ databases">
        <authorList>
            <person name="Allen C."/>
            <person name="Tagirdzhanova G."/>
        </authorList>
    </citation>
    <scope>NUCLEOTIDE SEQUENCE [LARGE SCALE GENOMIC DNA]</scope>
</reference>